<evidence type="ECO:0000256" key="5">
    <source>
        <dbReference type="ARBA" id="ARBA00022737"/>
    </source>
</evidence>
<dbReference type="InterPro" id="IPR023395">
    <property type="entry name" value="MCP_dom_sf"/>
</dbReference>
<dbReference type="Gene3D" id="1.50.40.10">
    <property type="entry name" value="Mitochondrial carrier domain"/>
    <property type="match status" value="2"/>
</dbReference>
<gene>
    <name evidence="12" type="ORF">POCULU_LOCUS7777</name>
</gene>
<accession>A0A9N9CLD0</accession>
<dbReference type="Pfam" id="PF00153">
    <property type="entry name" value="Mito_carr"/>
    <property type="match status" value="3"/>
</dbReference>
<evidence type="ECO:0000313" key="12">
    <source>
        <dbReference type="EMBL" id="CAG8607385.1"/>
    </source>
</evidence>
<dbReference type="InterPro" id="IPR018108">
    <property type="entry name" value="MCP_transmembrane"/>
</dbReference>
<keyword evidence="4 9" id="KW-0812">Transmembrane</keyword>
<dbReference type="Proteomes" id="UP000789572">
    <property type="component" value="Unassembled WGS sequence"/>
</dbReference>
<evidence type="ECO:0000256" key="1">
    <source>
        <dbReference type="ARBA" id="ARBA00004225"/>
    </source>
</evidence>
<dbReference type="GO" id="GO:0015217">
    <property type="term" value="F:ADP transmembrane transporter activity"/>
    <property type="evidence" value="ECO:0007669"/>
    <property type="project" value="TreeGrafter"/>
</dbReference>
<evidence type="ECO:0000256" key="4">
    <source>
        <dbReference type="ARBA" id="ARBA00022692"/>
    </source>
</evidence>
<feature type="transmembrane region" description="Helical" evidence="11">
    <location>
        <begin position="165"/>
        <end position="185"/>
    </location>
</feature>
<dbReference type="PANTHER" id="PTHR45939:SF1">
    <property type="entry name" value="MITOCHONDRIAL THIAMINE PYROPHOSPHATE CARRIER 1-RELATED"/>
    <property type="match status" value="1"/>
</dbReference>
<dbReference type="AlphaFoldDB" id="A0A9N9CLD0"/>
<evidence type="ECO:0000256" key="2">
    <source>
        <dbReference type="ARBA" id="ARBA00006375"/>
    </source>
</evidence>
<dbReference type="EMBL" id="CAJVPJ010001903">
    <property type="protein sequence ID" value="CAG8607385.1"/>
    <property type="molecule type" value="Genomic_DNA"/>
</dbReference>
<evidence type="ECO:0000256" key="8">
    <source>
        <dbReference type="ARBA" id="ARBA00023136"/>
    </source>
</evidence>
<dbReference type="PRINTS" id="PR00926">
    <property type="entry name" value="MITOCARRIER"/>
</dbReference>
<proteinExistence type="inferred from homology"/>
<dbReference type="GO" id="GO:0031966">
    <property type="term" value="C:mitochondrial membrane"/>
    <property type="evidence" value="ECO:0007669"/>
    <property type="project" value="UniProtKB-SubCell"/>
</dbReference>
<comment type="caution">
    <text evidence="12">The sequence shown here is derived from an EMBL/GenBank/DDBJ whole genome shotgun (WGS) entry which is preliminary data.</text>
</comment>
<evidence type="ECO:0000256" key="9">
    <source>
        <dbReference type="PROSITE-ProRule" id="PRU00282"/>
    </source>
</evidence>
<comment type="similarity">
    <text evidence="2 10">Belongs to the mitochondrial carrier (TC 2.A.29) family.</text>
</comment>
<keyword evidence="13" id="KW-1185">Reference proteome</keyword>
<feature type="transmembrane region" description="Helical" evidence="11">
    <location>
        <begin position="254"/>
        <end position="274"/>
    </location>
</feature>
<keyword evidence="5" id="KW-0677">Repeat</keyword>
<name>A0A9N9CLD0_9GLOM</name>
<keyword evidence="7" id="KW-0496">Mitochondrion</keyword>
<feature type="repeat" description="Solcar" evidence="9">
    <location>
        <begin position="60"/>
        <end position="151"/>
    </location>
</feature>
<dbReference type="PANTHER" id="PTHR45939">
    <property type="entry name" value="PEROXISOMAL MEMBRANE PROTEIN PMP34-RELATED"/>
    <property type="match status" value="1"/>
</dbReference>
<evidence type="ECO:0000256" key="11">
    <source>
        <dbReference type="SAM" id="Phobius"/>
    </source>
</evidence>
<keyword evidence="3 10" id="KW-0813">Transport</keyword>
<evidence type="ECO:0000256" key="3">
    <source>
        <dbReference type="ARBA" id="ARBA00022448"/>
    </source>
</evidence>
<comment type="subcellular location">
    <subcellularLocation>
        <location evidence="1">Mitochondrion membrane</location>
        <topology evidence="1">Multi-pass membrane protein</topology>
    </subcellularLocation>
</comment>
<organism evidence="12 13">
    <name type="scientific">Paraglomus occultum</name>
    <dbReference type="NCBI Taxonomy" id="144539"/>
    <lineage>
        <taxon>Eukaryota</taxon>
        <taxon>Fungi</taxon>
        <taxon>Fungi incertae sedis</taxon>
        <taxon>Mucoromycota</taxon>
        <taxon>Glomeromycotina</taxon>
        <taxon>Glomeromycetes</taxon>
        <taxon>Paraglomerales</taxon>
        <taxon>Paraglomeraceae</taxon>
        <taxon>Paraglomus</taxon>
    </lineage>
</organism>
<dbReference type="SUPFAM" id="SSF103506">
    <property type="entry name" value="Mitochondrial carrier"/>
    <property type="match status" value="1"/>
</dbReference>
<reference evidence="12" key="1">
    <citation type="submission" date="2021-06" db="EMBL/GenBank/DDBJ databases">
        <authorList>
            <person name="Kallberg Y."/>
            <person name="Tangrot J."/>
            <person name="Rosling A."/>
        </authorList>
    </citation>
    <scope>NUCLEOTIDE SEQUENCE</scope>
    <source>
        <strain evidence="12">IA702</strain>
    </source>
</reference>
<dbReference type="InterPro" id="IPR052217">
    <property type="entry name" value="Mito/Peroxisomal_Carrier"/>
</dbReference>
<dbReference type="OrthoDB" id="446044at2759"/>
<evidence type="ECO:0000256" key="10">
    <source>
        <dbReference type="RuleBase" id="RU000488"/>
    </source>
</evidence>
<dbReference type="PROSITE" id="PS50920">
    <property type="entry name" value="SOLCAR"/>
    <property type="match status" value="3"/>
</dbReference>
<feature type="non-terminal residue" evidence="12">
    <location>
        <position position="392"/>
    </location>
</feature>
<evidence type="ECO:0000256" key="6">
    <source>
        <dbReference type="ARBA" id="ARBA00022989"/>
    </source>
</evidence>
<protein>
    <submittedName>
        <fullName evidence="12">5218_t:CDS:1</fullName>
    </submittedName>
</protein>
<evidence type="ECO:0000313" key="13">
    <source>
        <dbReference type="Proteomes" id="UP000789572"/>
    </source>
</evidence>
<sequence>LNGYANDASFYTTMSFCQTPSLITQSPEFLTRKFLIRYYLSTKNVADSVEVGHEIFEQQLSPLGNAVAGALGALFSLTVTYPLDIIKTRLQVQSKSLSSSTPYYNSTLDAIHQIVNSEGVLGLYTGLPAGLIGVASTNFAYFYWYSFIRTRYQRMYPTISTAAELLVGALAAILAQIFTIPVSVVTTRQQTASKDERRDLFGTAEEIINEDGITGLWKGLKPSMVLCVNPAITYGMFERMKSILSKDGDLSPRMAFLIGALSKTLATVVTYPYIMAKVRLQWKSPKSLAEEREDETKLEESVYEDRSTEKSKRAFGKKQNARYNGAIDVLKKVWIADGFFGWYKGMQAQITKAVLSQALLFWVKEYTTRYTILLFALVARLAVNKRVTSQKA</sequence>
<feature type="repeat" description="Solcar" evidence="9">
    <location>
        <begin position="159"/>
        <end position="243"/>
    </location>
</feature>
<keyword evidence="6 11" id="KW-1133">Transmembrane helix</keyword>
<feature type="transmembrane region" description="Helical" evidence="11">
    <location>
        <begin position="121"/>
        <end position="144"/>
    </location>
</feature>
<evidence type="ECO:0000256" key="7">
    <source>
        <dbReference type="ARBA" id="ARBA00023128"/>
    </source>
</evidence>
<feature type="repeat" description="Solcar" evidence="9">
    <location>
        <begin position="250"/>
        <end position="370"/>
    </location>
</feature>
<dbReference type="InterPro" id="IPR002067">
    <property type="entry name" value="MCP"/>
</dbReference>
<keyword evidence="8 9" id="KW-0472">Membrane</keyword>